<dbReference type="Pfam" id="PF01068">
    <property type="entry name" value="DNA_ligase_A_M"/>
    <property type="match status" value="1"/>
</dbReference>
<dbReference type="Gene3D" id="2.40.50.140">
    <property type="entry name" value="Nucleic acid-binding proteins"/>
    <property type="match status" value="1"/>
</dbReference>
<sequence>MPNSIHLASREDARGDQDERHYFDGPLLDIEDDEYDVEDEPLAEVDNPTTDAGPKPSYMEPSYERASAVSFSRLSQQMEYLYRLKTQNVVHPPDKVSKLKRLLPPALISKISRPTKTSDPPQSLFPILRLLLPERDGSRRIFTKENTLAKAYGRAFGLPPASTDYQKLLYYSDPHIVGSKSTGTGDFSEVLRQVLEKRISLQKNGSGVTVGQVNALLDELAVIGKPPTRSNHDWRNREAELNDFQLKPKNSASKAELQANWVTKLHCLGLTPLEHKWIIRIILERLQITLGSTVILAWYHPLAPSFWSAHNSLKAVCNKLCQPGVFELRHNLAEDGGDDDEAPSTLAPYFKSTHLTHVQLGNPFSPMASERTGFHTVLSDMSSRHRDFTGEERCYRYEAVIRSLAFKFPTFAIETKLDGERLLVHYFRNGTVKLHTRQGNWYSELYSPVLGPALRRAVGKHDLDLILDGEVLAWDNERHETVPFGNNRTIAKMRYSWMRKAGILDERDINLHNGENDVKRINSSNSWNTHNTRCDEVGEECWLQFIAFDVLYINGPHALDFLSKTVSSFALAKKQSGSIVDLECLERKKILYELIDEQDNEVEIVPTVVVRPNGQTSPGHDYFRLSNPTMECGFPARDLDSIARMFHQPKNDLGTIDAQRRHGLSDELMRKARAQAVESHYRKVVEDMRLEGLLFKDLSTPYILDKISRSFGYWRKFKPDYFNGSVASDLDVVIIGAYFASGLRLSGKPSSFLCACTDSCDSEYYFPMCKVNAGSMDRNSFSQLLYETGFRAPCDRPDPNAEESKMEYGRWFREEDHGKALPDFITDRSHQNNSRDGRWRFRKEDYPDIWINPSDSCVLTLNAGDIVSSEAFPSGLTLRFPRIVKVRIGADTKDPTEVESDRSLQKILQQVLKERCESKGEANGICSTKSFTRAKAQQFCRFLTEEEYVQGKNRKNSTGRSKTLLLVPTSQQVMLSESKVLTGLSFHVLDGRYSIDSDDVAVDEATEEGWLEKALSVRSSNDVKHFIARHNGKVLLNPDSSMFVIGGSETDARVITYIQAINRARTSLDRRTKETDRYRRIAGSAGVLRWTFVFSFVQSHLGDADVSTSALMFNPTMLDFLKRAQIEAEELEFMADLSSKSSLRRALGLTSKRKRTGSDSFFLGDWRERVFSCLPTMERCILSCRVQSVGPFKSVKADTPSNVIPSVVCPVTVNDDTIESVLPLARMMGAVVVREPRKDLTHVVCHMIVHDIVKHKRGMSLDLFENREQGTAFKRILDDLQIKHNLSHDILFVTPNWIRAQWPSHAR</sequence>
<dbReference type="OrthoDB" id="151490at2759"/>
<dbReference type="Proteomes" id="UP000000759">
    <property type="component" value="Chromosome 7"/>
</dbReference>
<dbReference type="PANTHER" id="PTHR45997">
    <property type="entry name" value="DNA LIGASE 4"/>
    <property type="match status" value="1"/>
</dbReference>
<evidence type="ECO:0000256" key="6">
    <source>
        <dbReference type="SAM" id="MobiDB-lite"/>
    </source>
</evidence>
<dbReference type="InterPro" id="IPR012308">
    <property type="entry name" value="DNA_ligase_ATP-dep_N"/>
</dbReference>
<dbReference type="Gene3D" id="1.10.3260.10">
    <property type="entry name" value="DNA ligase, ATP-dependent, N-terminal domain"/>
    <property type="match status" value="1"/>
</dbReference>
<keyword evidence="5" id="KW-0539">Nucleus</keyword>
<keyword evidence="3" id="KW-0547">Nucleotide-binding</keyword>
<name>B7FXS5_PHATC</name>
<dbReference type="InterPro" id="IPR036599">
    <property type="entry name" value="DNA_ligase_N_sf"/>
</dbReference>
<dbReference type="InParanoid" id="B7FXS5"/>
<evidence type="ECO:0000313" key="9">
    <source>
        <dbReference type="EMBL" id="EEC48802.1"/>
    </source>
</evidence>
<dbReference type="STRING" id="556484.B7FXS5"/>
<organism evidence="9 10">
    <name type="scientific">Phaeodactylum tricornutum (strain CCAP 1055/1)</name>
    <dbReference type="NCBI Taxonomy" id="556484"/>
    <lineage>
        <taxon>Eukaryota</taxon>
        <taxon>Sar</taxon>
        <taxon>Stramenopiles</taxon>
        <taxon>Ochrophyta</taxon>
        <taxon>Bacillariophyta</taxon>
        <taxon>Bacillariophyceae</taxon>
        <taxon>Bacillariophycidae</taxon>
        <taxon>Naviculales</taxon>
        <taxon>Phaeodactylaceae</taxon>
        <taxon>Phaeodactylum</taxon>
    </lineage>
</organism>
<evidence type="ECO:0000256" key="4">
    <source>
        <dbReference type="ARBA" id="ARBA00022840"/>
    </source>
</evidence>
<evidence type="ECO:0000256" key="1">
    <source>
        <dbReference type="ARBA" id="ARBA00007572"/>
    </source>
</evidence>
<keyword evidence="2" id="KW-0436">Ligase</keyword>
<feature type="compositionally biased region" description="Basic and acidic residues" evidence="6">
    <location>
        <begin position="8"/>
        <end position="23"/>
    </location>
</feature>
<dbReference type="RefSeq" id="XP_002179816.1">
    <property type="nucleotide sequence ID" value="XM_002179780.1"/>
</dbReference>
<dbReference type="RefSeq" id="XP_002185106.1">
    <property type="nucleotide sequence ID" value="XM_002185070.1"/>
</dbReference>
<comment type="similarity">
    <text evidence="1">Belongs to the ATP-dependent DNA ligase family.</text>
</comment>
<dbReference type="GO" id="GO:0003677">
    <property type="term" value="F:DNA binding"/>
    <property type="evidence" value="ECO:0007669"/>
    <property type="project" value="InterPro"/>
</dbReference>
<dbReference type="GO" id="GO:0006303">
    <property type="term" value="P:double-strand break repair via nonhomologous end joining"/>
    <property type="evidence" value="ECO:0007669"/>
    <property type="project" value="TreeGrafter"/>
</dbReference>
<keyword evidence="4" id="KW-0067">ATP-binding</keyword>
<dbReference type="GeneID" id="7199084"/>
<accession>B7FXS5</accession>
<evidence type="ECO:0000256" key="2">
    <source>
        <dbReference type="ARBA" id="ARBA00022598"/>
    </source>
</evidence>
<dbReference type="KEGG" id="pti:PHATRDRAFT_45463"/>
<dbReference type="Pfam" id="PF04675">
    <property type="entry name" value="DNA_ligase_A_N"/>
    <property type="match status" value="1"/>
</dbReference>
<dbReference type="PROSITE" id="PS50160">
    <property type="entry name" value="DNA_LIGASE_A3"/>
    <property type="match status" value="1"/>
</dbReference>
<dbReference type="GO" id="GO:0032807">
    <property type="term" value="C:DNA ligase IV complex"/>
    <property type="evidence" value="ECO:0007669"/>
    <property type="project" value="TreeGrafter"/>
</dbReference>
<dbReference type="GO" id="GO:0006310">
    <property type="term" value="P:DNA recombination"/>
    <property type="evidence" value="ECO:0007669"/>
    <property type="project" value="InterPro"/>
</dbReference>
<reference evidence="9 10" key="1">
    <citation type="journal article" date="2008" name="Nature">
        <title>The Phaeodactylum genome reveals the evolutionary history of diatom genomes.</title>
        <authorList>
            <person name="Bowler C."/>
            <person name="Allen A.E."/>
            <person name="Badger J.H."/>
            <person name="Grimwood J."/>
            <person name="Jabbari K."/>
            <person name="Kuo A."/>
            <person name="Maheswari U."/>
            <person name="Martens C."/>
            <person name="Maumus F."/>
            <person name="Otillar R.P."/>
            <person name="Rayko E."/>
            <person name="Salamov A."/>
            <person name="Vandepoele K."/>
            <person name="Beszteri B."/>
            <person name="Gruber A."/>
            <person name="Heijde M."/>
            <person name="Katinka M."/>
            <person name="Mock T."/>
            <person name="Valentin K."/>
            <person name="Verret F."/>
            <person name="Berges J.A."/>
            <person name="Brownlee C."/>
            <person name="Cadoret J.P."/>
            <person name="Chiovitti A."/>
            <person name="Choi C.J."/>
            <person name="Coesel S."/>
            <person name="De Martino A."/>
            <person name="Detter J.C."/>
            <person name="Durkin C."/>
            <person name="Falciatore A."/>
            <person name="Fournet J."/>
            <person name="Haruta M."/>
            <person name="Huysman M.J."/>
            <person name="Jenkins B.D."/>
            <person name="Jiroutova K."/>
            <person name="Jorgensen R.E."/>
            <person name="Joubert Y."/>
            <person name="Kaplan A."/>
            <person name="Kroger N."/>
            <person name="Kroth P.G."/>
            <person name="La Roche J."/>
            <person name="Lindquist E."/>
            <person name="Lommer M."/>
            <person name="Martin-Jezequel V."/>
            <person name="Lopez P.J."/>
            <person name="Lucas S."/>
            <person name="Mangogna M."/>
            <person name="McGinnis K."/>
            <person name="Medlin L.K."/>
            <person name="Montsant A."/>
            <person name="Oudot-Le Secq M.P."/>
            <person name="Napoli C."/>
            <person name="Obornik M."/>
            <person name="Parker M.S."/>
            <person name="Petit J.L."/>
            <person name="Porcel B.M."/>
            <person name="Poulsen N."/>
            <person name="Robison M."/>
            <person name="Rychlewski L."/>
            <person name="Rynearson T.A."/>
            <person name="Schmutz J."/>
            <person name="Shapiro H."/>
            <person name="Siaut M."/>
            <person name="Stanley M."/>
            <person name="Sussman M.R."/>
            <person name="Taylor A.R."/>
            <person name="Vardi A."/>
            <person name="von Dassow P."/>
            <person name="Vyverman W."/>
            <person name="Willis A."/>
            <person name="Wyrwicz L.S."/>
            <person name="Rokhsar D.S."/>
            <person name="Weissenbach J."/>
            <person name="Armbrust E.V."/>
            <person name="Green B.R."/>
            <person name="Van de Peer Y."/>
            <person name="Grigoriev I.V."/>
        </authorList>
    </citation>
    <scope>NUCLEOTIDE SEQUENCE [LARGE SCALE GENOMIC DNA]</scope>
    <source>
        <strain evidence="9 10">CCAP 1055/1</strain>
    </source>
</reference>
<dbReference type="GeneID" id="7200566"/>
<feature type="domain" description="ATP-dependent DNA ligase family profile" evidence="7">
    <location>
        <begin position="691"/>
        <end position="758"/>
    </location>
</feature>
<dbReference type="HOGENOM" id="CLU_261042_0_0_1"/>
<dbReference type="Proteomes" id="UP000000759">
    <property type="component" value="Chromosome 28"/>
</dbReference>
<dbReference type="PaxDb" id="2850-Phatr45463"/>
<dbReference type="EMBL" id="CM000610">
    <property type="protein sequence ID" value="EEC48802.1"/>
    <property type="molecule type" value="Genomic_DNA"/>
</dbReference>
<dbReference type="KEGG" id="pti:PHATRDRAFT_50218"/>
<dbReference type="InterPro" id="IPR012340">
    <property type="entry name" value="NA-bd_OB-fold"/>
</dbReference>
<gene>
    <name evidence="9" type="ORF">PHATRDRAFT_45463</name>
    <name evidence="8" type="ORF">PHATRDRAFT_50218</name>
</gene>
<evidence type="ECO:0000259" key="7">
    <source>
        <dbReference type="PROSITE" id="PS50160"/>
    </source>
</evidence>
<keyword evidence="10" id="KW-1185">Reference proteome</keyword>
<evidence type="ECO:0000256" key="5">
    <source>
        <dbReference type="ARBA" id="ARBA00023242"/>
    </source>
</evidence>
<protein>
    <recommendedName>
        <fullName evidence="7">ATP-dependent DNA ligase family profile domain-containing protein</fullName>
    </recommendedName>
</protein>
<feature type="region of interest" description="Disordered" evidence="6">
    <location>
        <begin position="1"/>
        <end position="61"/>
    </location>
</feature>
<dbReference type="GO" id="GO:0005524">
    <property type="term" value="F:ATP binding"/>
    <property type="evidence" value="ECO:0007669"/>
    <property type="project" value="UniProtKB-KW"/>
</dbReference>
<dbReference type="InterPro" id="IPR029710">
    <property type="entry name" value="LIG4"/>
</dbReference>
<evidence type="ECO:0000313" key="8">
    <source>
        <dbReference type="EMBL" id="EEC43238.1"/>
    </source>
</evidence>
<feature type="compositionally biased region" description="Acidic residues" evidence="6">
    <location>
        <begin position="29"/>
        <end position="43"/>
    </location>
</feature>
<dbReference type="OMA" id="KEATICT"/>
<proteinExistence type="inferred from homology"/>
<reference evidence="10" key="2">
    <citation type="submission" date="2008-08" db="EMBL/GenBank/DDBJ databases">
        <authorList>
            <consortium name="Diatom Consortium"/>
            <person name="Grigoriev I."/>
            <person name="Grimwood J."/>
            <person name="Kuo A."/>
            <person name="Otillar R.P."/>
            <person name="Salamov A."/>
            <person name="Detter J.C."/>
            <person name="Lindquist E."/>
            <person name="Shapiro H."/>
            <person name="Lucas S."/>
            <person name="Glavina del Rio T."/>
            <person name="Pitluck S."/>
            <person name="Rokhsar D."/>
            <person name="Bowler C."/>
        </authorList>
    </citation>
    <scope>GENOME REANNOTATION</scope>
    <source>
        <strain evidence="10">CCAP 1055/1</strain>
    </source>
</reference>
<dbReference type="EMBL" id="CM000630">
    <property type="protein sequence ID" value="EEC43238.1"/>
    <property type="molecule type" value="Genomic_DNA"/>
</dbReference>
<dbReference type="GO" id="GO:0003910">
    <property type="term" value="F:DNA ligase (ATP) activity"/>
    <property type="evidence" value="ECO:0007669"/>
    <property type="project" value="InterPro"/>
</dbReference>
<dbReference type="SUPFAM" id="SSF56091">
    <property type="entry name" value="DNA ligase/mRNA capping enzyme, catalytic domain"/>
    <property type="match status" value="1"/>
</dbReference>
<dbReference type="Gene3D" id="3.30.470.30">
    <property type="entry name" value="DNA ligase/mRNA capping enzyme"/>
    <property type="match status" value="1"/>
</dbReference>
<dbReference type="GO" id="GO:0006297">
    <property type="term" value="P:nucleotide-excision repair, DNA gap filling"/>
    <property type="evidence" value="ECO:0007669"/>
    <property type="project" value="TreeGrafter"/>
</dbReference>
<evidence type="ECO:0000256" key="3">
    <source>
        <dbReference type="ARBA" id="ARBA00022741"/>
    </source>
</evidence>
<dbReference type="PANTHER" id="PTHR45997:SF1">
    <property type="entry name" value="DNA LIGASE 4"/>
    <property type="match status" value="1"/>
</dbReference>
<dbReference type="InterPro" id="IPR012310">
    <property type="entry name" value="DNA_ligase_ATP-dep_cent"/>
</dbReference>
<evidence type="ECO:0000313" key="10">
    <source>
        <dbReference type="Proteomes" id="UP000000759"/>
    </source>
</evidence>
<dbReference type="SUPFAM" id="SSF50249">
    <property type="entry name" value="Nucleic acid-binding proteins"/>
    <property type="match status" value="1"/>
</dbReference>
<dbReference type="eggNOG" id="KOG0966">
    <property type="taxonomic scope" value="Eukaryota"/>
</dbReference>